<dbReference type="Proteomes" id="UP000515908">
    <property type="component" value="Chromosome 15"/>
</dbReference>
<dbReference type="EMBL" id="LR877159">
    <property type="protein sequence ID" value="CAD2219888.1"/>
    <property type="molecule type" value="Genomic_DNA"/>
</dbReference>
<evidence type="ECO:0000313" key="2">
    <source>
        <dbReference type="EMBL" id="CAD2219888.1"/>
    </source>
</evidence>
<keyword evidence="3" id="KW-1185">Reference proteome</keyword>
<dbReference type="InterPro" id="IPR036047">
    <property type="entry name" value="F-box-like_dom_sf"/>
</dbReference>
<dbReference type="PROSITE" id="PS50181">
    <property type="entry name" value="FBOX"/>
    <property type="match status" value="1"/>
</dbReference>
<dbReference type="Gene3D" id="1.20.1280.50">
    <property type="match status" value="1"/>
</dbReference>
<gene>
    <name evidence="2" type="ORF">ADEAN_000740100</name>
</gene>
<protein>
    <submittedName>
        <fullName evidence="2">F-box-like, putative</fullName>
    </submittedName>
</protein>
<accession>A0A7G2CJ62</accession>
<evidence type="ECO:0000313" key="3">
    <source>
        <dbReference type="Proteomes" id="UP000515908"/>
    </source>
</evidence>
<organism evidence="2 3">
    <name type="scientific">Angomonas deanei</name>
    <dbReference type="NCBI Taxonomy" id="59799"/>
    <lineage>
        <taxon>Eukaryota</taxon>
        <taxon>Discoba</taxon>
        <taxon>Euglenozoa</taxon>
        <taxon>Kinetoplastea</taxon>
        <taxon>Metakinetoplastina</taxon>
        <taxon>Trypanosomatida</taxon>
        <taxon>Trypanosomatidae</taxon>
        <taxon>Strigomonadinae</taxon>
        <taxon>Angomonas</taxon>
    </lineage>
</organism>
<sequence length="156" mass="17687">MTDQQLSLSEDTYARLQSAASLHRATSIDHFVQYLLKQFHDSLGGLPTPVLHSIFTFLDYTTAISIVQLVCKKWKNICFVKDPSQFFLKLRQVHGVHLLDPARGLFYFPRALKRVLVGNNHQNNNENENIHNYYATNDHSNLVKYGGDPLAGTTGV</sequence>
<name>A0A7G2CJ62_9TRYP</name>
<evidence type="ECO:0000259" key="1">
    <source>
        <dbReference type="PROSITE" id="PS50181"/>
    </source>
</evidence>
<dbReference type="Pfam" id="PF12937">
    <property type="entry name" value="F-box-like"/>
    <property type="match status" value="1"/>
</dbReference>
<proteinExistence type="predicted"/>
<dbReference type="VEuPathDB" id="TriTrypDB:ADEAN_000740100"/>
<dbReference type="InterPro" id="IPR001810">
    <property type="entry name" value="F-box_dom"/>
</dbReference>
<dbReference type="SUPFAM" id="SSF81383">
    <property type="entry name" value="F-box domain"/>
    <property type="match status" value="1"/>
</dbReference>
<reference evidence="2 3" key="1">
    <citation type="submission" date="2020-08" db="EMBL/GenBank/DDBJ databases">
        <authorList>
            <person name="Newling K."/>
            <person name="Davey J."/>
            <person name="Forrester S."/>
        </authorList>
    </citation>
    <scope>NUCLEOTIDE SEQUENCE [LARGE SCALE GENOMIC DNA]</scope>
    <source>
        <strain evidence="3">Crithidia deanei Carvalho (ATCC PRA-265)</strain>
    </source>
</reference>
<dbReference type="AlphaFoldDB" id="A0A7G2CJ62"/>
<feature type="domain" description="F-box" evidence="1">
    <location>
        <begin position="40"/>
        <end position="90"/>
    </location>
</feature>